<gene>
    <name evidence="1" type="ORF">B7T07_19550</name>
</gene>
<name>A0AA44Z7H0_CROSK</name>
<organism evidence="1 2">
    <name type="scientific">Cronobacter sakazakii</name>
    <name type="common">Enterobacter sakazakii</name>
    <dbReference type="NCBI Taxonomy" id="28141"/>
    <lineage>
        <taxon>Bacteria</taxon>
        <taxon>Pseudomonadati</taxon>
        <taxon>Pseudomonadota</taxon>
        <taxon>Gammaproteobacteria</taxon>
        <taxon>Enterobacterales</taxon>
        <taxon>Enterobacteriaceae</taxon>
        <taxon>Cronobacter</taxon>
    </lineage>
</organism>
<reference evidence="1 2" key="1">
    <citation type="submission" date="2017-04" db="EMBL/GenBank/DDBJ databases">
        <title>Cronobacter sakazakii, ST83 Lineage Isolates.</title>
        <authorList>
            <person name="Chase H."/>
            <person name="Tall B."/>
            <person name="Gopinath G."/>
            <person name="Lehner A."/>
        </authorList>
    </citation>
    <scope>NUCLEOTIDE SEQUENCE [LARGE SCALE GENOMIC DNA]</scope>
    <source>
        <strain evidence="1 2">MOD1_Comp15</strain>
    </source>
</reference>
<dbReference type="Proteomes" id="UP000244856">
    <property type="component" value="Unassembled WGS sequence"/>
</dbReference>
<sequence length="325" mass="34640">MRFLTGQQVAALGGLDPHAALSDVTDATLLMAAGDAVMPAETHVPLDTAPGKVYALPARVGGRFNATGVKWTAHRPQPQDALPMALTVTLINRADSGVPVGLVESGGLTAVRTAAVSALALRHAAPREVKRVLLLGAGVQARAHLEMLRAHFPALSCLGLWNRTPARLESMPVAALPFPCEVYGDLREAQKQPWDAVITCTGAQKPFLGPEWCQPGQLIMQIGYHEVHFAAIKRATQVVVDAWGEFRHTSAKSLFQMYRAGEFADDGWSADLAALLTGAWCAAPDDCVYFSSFGLNVFDIALAARVLQRATQENVGTALPLFGVA</sequence>
<dbReference type="RefSeq" id="WP_080320802.1">
    <property type="nucleotide sequence ID" value="NZ_CP078110.1"/>
</dbReference>
<dbReference type="Pfam" id="PF02423">
    <property type="entry name" value="OCD_Mu_crystall"/>
    <property type="match status" value="1"/>
</dbReference>
<comment type="caution">
    <text evidence="1">The sequence shown here is derived from an EMBL/GenBank/DDBJ whole genome shotgun (WGS) entry which is preliminary data.</text>
</comment>
<protein>
    <submittedName>
        <fullName evidence="1">Ornithine cyclodeaminase</fullName>
    </submittedName>
</protein>
<dbReference type="PIRSF" id="PIRSF001439">
    <property type="entry name" value="CryM"/>
    <property type="match status" value="1"/>
</dbReference>
<dbReference type="InterPro" id="IPR023401">
    <property type="entry name" value="ODC_N"/>
</dbReference>
<dbReference type="EMBL" id="NCTU01000016">
    <property type="protein sequence ID" value="PUW02017.1"/>
    <property type="molecule type" value="Genomic_DNA"/>
</dbReference>
<dbReference type="PANTHER" id="PTHR13812:SF19">
    <property type="entry name" value="KETIMINE REDUCTASE MU-CRYSTALLIN"/>
    <property type="match status" value="1"/>
</dbReference>
<evidence type="ECO:0000313" key="2">
    <source>
        <dbReference type="Proteomes" id="UP000244856"/>
    </source>
</evidence>
<proteinExistence type="predicted"/>
<dbReference type="Gene3D" id="3.30.1780.10">
    <property type="entry name" value="ornithine cyclodeaminase, domain 1"/>
    <property type="match status" value="1"/>
</dbReference>
<evidence type="ECO:0000313" key="1">
    <source>
        <dbReference type="EMBL" id="PUW02017.1"/>
    </source>
</evidence>
<dbReference type="AlphaFoldDB" id="A0AA44Z7H0"/>
<dbReference type="Gene3D" id="3.40.50.720">
    <property type="entry name" value="NAD(P)-binding Rossmann-like Domain"/>
    <property type="match status" value="1"/>
</dbReference>
<dbReference type="PANTHER" id="PTHR13812">
    <property type="entry name" value="KETIMINE REDUCTASE MU-CRYSTALLIN"/>
    <property type="match status" value="1"/>
</dbReference>
<dbReference type="SUPFAM" id="SSF51735">
    <property type="entry name" value="NAD(P)-binding Rossmann-fold domains"/>
    <property type="match status" value="1"/>
</dbReference>
<dbReference type="InterPro" id="IPR003462">
    <property type="entry name" value="ODC_Mu_crystall"/>
</dbReference>
<accession>A0AA44Z7H0</accession>
<dbReference type="GO" id="GO:0005737">
    <property type="term" value="C:cytoplasm"/>
    <property type="evidence" value="ECO:0007669"/>
    <property type="project" value="TreeGrafter"/>
</dbReference>
<dbReference type="InterPro" id="IPR036291">
    <property type="entry name" value="NAD(P)-bd_dom_sf"/>
</dbReference>